<dbReference type="Gene3D" id="3.90.1750.20">
    <property type="entry name" value="Putative Large Serine Recombinase, Chain B, Domain 2"/>
    <property type="match status" value="1"/>
</dbReference>
<feature type="domain" description="Recombinase" evidence="4">
    <location>
        <begin position="171"/>
        <end position="316"/>
    </location>
</feature>
<dbReference type="PROSITE" id="PS51737">
    <property type="entry name" value="RECOMBINASE_DNA_BIND"/>
    <property type="match status" value="1"/>
</dbReference>
<comment type="caution">
    <text evidence="5">The sequence shown here is derived from an EMBL/GenBank/DDBJ whole genome shotgun (WGS) entry which is preliminary data.</text>
</comment>
<dbReference type="Gene3D" id="3.40.50.1390">
    <property type="entry name" value="Resolvase, N-terminal catalytic domain"/>
    <property type="match status" value="1"/>
</dbReference>
<dbReference type="RefSeq" id="WP_172697148.1">
    <property type="nucleotide sequence ID" value="NZ_WKPR01000002.1"/>
</dbReference>
<evidence type="ECO:0000259" key="3">
    <source>
        <dbReference type="PROSITE" id="PS51736"/>
    </source>
</evidence>
<dbReference type="InterPro" id="IPR036162">
    <property type="entry name" value="Resolvase-like_N_sf"/>
</dbReference>
<keyword evidence="1" id="KW-0175">Coiled coil</keyword>
<dbReference type="InterPro" id="IPR038109">
    <property type="entry name" value="DNA_bind_recomb_sf"/>
</dbReference>
<feature type="coiled-coil region" evidence="1">
    <location>
        <begin position="385"/>
        <end position="412"/>
    </location>
</feature>
<sequence length="543" mass="62644">MMIAKYIRLSSADEDARYGDKPESNSVTHQGMLLNRYLETHPEFEEYQVLEFQDDGRSGTNFERPGIKAMLEMVRRREIDCVIVKDFSRFGRNYVEVGNYLEQVFPFLGVRFISVNDGYDSKDYPYGVAGDINNGLRNLINELYSRDLSQKVKDSYRQYTKRGQCVSAYPIYGYVKSPADRRLLIPDPEAADIVRRIFERCNAGEGPTQIASGLNRDGVPTPSQRKRDLGSKRQLWNSARLQNEWSDKAITRILRDERYTGKLIGIKTTRTELGNQKSSRKQSEEDWIVVPGTFEAIVSQETFDEAQRQLETLRRHSGKRETNTPAVHLFSRKLKCGHCGLALGRHVVDLGVYYHCERRAWNSGAACLGARLFEDDLIRTVLASIRFQARLAGKAEKRLDKLENAERRERESLWEQRRRIQMKLDHLTTQKAEAFLLFNQGDLTQKTYDAKCAKLDKTILEQRTKLLDMSGTQTGTQDGAVLHCREDIARLKELSNLRTLNRQTVEKLIQSIRVYDGKRIEIVWNFSDSYMKLLTGEEQNHEG</sequence>
<evidence type="ECO:0000256" key="2">
    <source>
        <dbReference type="SAM" id="MobiDB-lite"/>
    </source>
</evidence>
<dbReference type="InterPro" id="IPR011109">
    <property type="entry name" value="DNA_bind_recombinase_dom"/>
</dbReference>
<dbReference type="InterPro" id="IPR006119">
    <property type="entry name" value="Resolv_N"/>
</dbReference>
<evidence type="ECO:0008006" key="7">
    <source>
        <dbReference type="Google" id="ProtNLM"/>
    </source>
</evidence>
<dbReference type="Pfam" id="PF07508">
    <property type="entry name" value="Recombinase"/>
    <property type="match status" value="1"/>
</dbReference>
<dbReference type="PANTHER" id="PTHR30461:SF23">
    <property type="entry name" value="DNA RECOMBINASE-RELATED"/>
    <property type="match status" value="1"/>
</dbReference>
<feature type="region of interest" description="Disordered" evidence="2">
    <location>
        <begin position="208"/>
        <end position="232"/>
    </location>
</feature>
<evidence type="ECO:0000313" key="6">
    <source>
        <dbReference type="Proteomes" id="UP000434475"/>
    </source>
</evidence>
<name>A0A6I2QZB1_FLAPL</name>
<organism evidence="5 6">
    <name type="scientific">Flavonifractor plautii</name>
    <name type="common">Fusobacterium plautii</name>
    <dbReference type="NCBI Taxonomy" id="292800"/>
    <lineage>
        <taxon>Bacteria</taxon>
        <taxon>Bacillati</taxon>
        <taxon>Bacillota</taxon>
        <taxon>Clostridia</taxon>
        <taxon>Eubacteriales</taxon>
        <taxon>Oscillospiraceae</taxon>
        <taxon>Flavonifractor</taxon>
    </lineage>
</organism>
<dbReference type="PROSITE" id="PS51736">
    <property type="entry name" value="RECOMBINASES_3"/>
    <property type="match status" value="1"/>
</dbReference>
<protein>
    <recommendedName>
        <fullName evidence="7">Recombinase</fullName>
    </recommendedName>
</protein>
<dbReference type="AlphaFoldDB" id="A0A6I2QZB1"/>
<dbReference type="PANTHER" id="PTHR30461">
    <property type="entry name" value="DNA-INVERTASE FROM LAMBDOID PROPHAGE"/>
    <property type="match status" value="1"/>
</dbReference>
<proteinExistence type="predicted"/>
<dbReference type="SMART" id="SM00857">
    <property type="entry name" value="Resolvase"/>
    <property type="match status" value="1"/>
</dbReference>
<dbReference type="SUPFAM" id="SSF53041">
    <property type="entry name" value="Resolvase-like"/>
    <property type="match status" value="1"/>
</dbReference>
<dbReference type="GO" id="GO:0000150">
    <property type="term" value="F:DNA strand exchange activity"/>
    <property type="evidence" value="ECO:0007669"/>
    <property type="project" value="InterPro"/>
</dbReference>
<reference evidence="5 6" key="1">
    <citation type="journal article" date="2019" name="Nat. Med.">
        <title>A library of human gut bacterial isolates paired with longitudinal multiomics data enables mechanistic microbiome research.</title>
        <authorList>
            <person name="Poyet M."/>
            <person name="Groussin M."/>
            <person name="Gibbons S.M."/>
            <person name="Avila-Pacheco J."/>
            <person name="Jiang X."/>
            <person name="Kearney S.M."/>
            <person name="Perrotta A.R."/>
            <person name="Berdy B."/>
            <person name="Zhao S."/>
            <person name="Lieberman T.D."/>
            <person name="Swanson P.K."/>
            <person name="Smith M."/>
            <person name="Roesemann S."/>
            <person name="Alexander J.E."/>
            <person name="Rich S.A."/>
            <person name="Livny J."/>
            <person name="Vlamakis H."/>
            <person name="Clish C."/>
            <person name="Bullock K."/>
            <person name="Deik A."/>
            <person name="Scott J."/>
            <person name="Pierce K.A."/>
            <person name="Xavier R.J."/>
            <person name="Alm E.J."/>
        </authorList>
    </citation>
    <scope>NUCLEOTIDE SEQUENCE [LARGE SCALE GENOMIC DNA]</scope>
    <source>
        <strain evidence="5 6">BIOML-A2</strain>
    </source>
</reference>
<dbReference type="Pfam" id="PF00239">
    <property type="entry name" value="Resolvase"/>
    <property type="match status" value="1"/>
</dbReference>
<evidence type="ECO:0000256" key="1">
    <source>
        <dbReference type="SAM" id="Coils"/>
    </source>
</evidence>
<dbReference type="InterPro" id="IPR050639">
    <property type="entry name" value="SSR_resolvase"/>
</dbReference>
<dbReference type="GO" id="GO:0003677">
    <property type="term" value="F:DNA binding"/>
    <property type="evidence" value="ECO:0007669"/>
    <property type="project" value="InterPro"/>
</dbReference>
<accession>A0A6I2QZB1</accession>
<dbReference type="EMBL" id="WKPR01000002">
    <property type="protein sequence ID" value="MSB18296.1"/>
    <property type="molecule type" value="Genomic_DNA"/>
</dbReference>
<evidence type="ECO:0000259" key="4">
    <source>
        <dbReference type="PROSITE" id="PS51737"/>
    </source>
</evidence>
<gene>
    <name evidence="5" type="ORF">GKE97_02050</name>
</gene>
<evidence type="ECO:0000313" key="5">
    <source>
        <dbReference type="EMBL" id="MSB18296.1"/>
    </source>
</evidence>
<feature type="domain" description="Resolvase/invertase-type recombinase catalytic" evidence="3">
    <location>
        <begin position="2"/>
        <end position="163"/>
    </location>
</feature>
<dbReference type="Proteomes" id="UP000434475">
    <property type="component" value="Unassembled WGS sequence"/>
</dbReference>